<keyword evidence="3 7" id="KW-0812">Transmembrane</keyword>
<evidence type="ECO:0000256" key="6">
    <source>
        <dbReference type="SAM" id="MobiDB-lite"/>
    </source>
</evidence>
<dbReference type="Pfam" id="PF04103">
    <property type="entry name" value="CD20"/>
    <property type="match status" value="1"/>
</dbReference>
<feature type="transmembrane region" description="Helical" evidence="7">
    <location>
        <begin position="67"/>
        <end position="90"/>
    </location>
</feature>
<keyword evidence="9" id="KW-1185">Reference proteome</keyword>
<reference evidence="8" key="2">
    <citation type="submission" date="2025-08" db="UniProtKB">
        <authorList>
            <consortium name="Ensembl"/>
        </authorList>
    </citation>
    <scope>IDENTIFICATION</scope>
</reference>
<dbReference type="HOGENOM" id="CLU_091032_4_0_1"/>
<dbReference type="AlphaFoldDB" id="H9GPQ1"/>
<dbReference type="InterPro" id="IPR007237">
    <property type="entry name" value="CD20-like"/>
</dbReference>
<evidence type="ECO:0000256" key="1">
    <source>
        <dbReference type="ARBA" id="ARBA00004141"/>
    </source>
</evidence>
<dbReference type="KEGG" id="acs:103279889"/>
<feature type="transmembrane region" description="Helical" evidence="7">
    <location>
        <begin position="157"/>
        <end position="180"/>
    </location>
</feature>
<reference evidence="8" key="1">
    <citation type="submission" date="2009-12" db="EMBL/GenBank/DDBJ databases">
        <title>The Genome Sequence of Anolis carolinensis (Green Anole Lizard).</title>
        <authorList>
            <consortium name="The Genome Sequencing Platform"/>
            <person name="Di Palma F."/>
            <person name="Alfoldi J."/>
            <person name="Heiman D."/>
            <person name="Young S."/>
            <person name="Grabherr M."/>
            <person name="Johnson J."/>
            <person name="Lander E.S."/>
            <person name="Lindblad-Toh K."/>
        </authorList>
    </citation>
    <scope>NUCLEOTIDE SEQUENCE [LARGE SCALE GENOMIC DNA]</scope>
    <source>
        <strain evidence="8">JBL SC #1</strain>
    </source>
</reference>
<dbReference type="InterPro" id="IPR030417">
    <property type="entry name" value="MS4A"/>
</dbReference>
<dbReference type="GeneTree" id="ENSGT00940000163727"/>
<organism evidence="8 9">
    <name type="scientific">Anolis carolinensis</name>
    <name type="common">Green anole</name>
    <name type="synonym">American chameleon</name>
    <dbReference type="NCBI Taxonomy" id="28377"/>
    <lineage>
        <taxon>Eukaryota</taxon>
        <taxon>Metazoa</taxon>
        <taxon>Chordata</taxon>
        <taxon>Craniata</taxon>
        <taxon>Vertebrata</taxon>
        <taxon>Euteleostomi</taxon>
        <taxon>Lepidosauria</taxon>
        <taxon>Squamata</taxon>
        <taxon>Bifurcata</taxon>
        <taxon>Unidentata</taxon>
        <taxon>Episquamata</taxon>
        <taxon>Toxicofera</taxon>
        <taxon>Iguania</taxon>
        <taxon>Dactyloidae</taxon>
        <taxon>Anolis</taxon>
    </lineage>
</organism>
<dbReference type="eggNOG" id="ENOG502S3XD">
    <property type="taxonomic scope" value="Eukaryota"/>
</dbReference>
<evidence type="ECO:0008006" key="10">
    <source>
        <dbReference type="Google" id="ProtNLM"/>
    </source>
</evidence>
<evidence type="ECO:0000256" key="5">
    <source>
        <dbReference type="ARBA" id="ARBA00023136"/>
    </source>
</evidence>
<dbReference type="OrthoDB" id="10071849at2759"/>
<evidence type="ECO:0000256" key="4">
    <source>
        <dbReference type="ARBA" id="ARBA00022989"/>
    </source>
</evidence>
<sequence>MDSMPVLPQLSNPSTSHETKPSLPQPLKKFYLGEPLVLGITQILTGIIGIIFAIVMDATDTDYEIYVILKASYWTGILYIISGSLSVAAARNPKMSLVKGMLGMNVVGAVTAGVGIILLCMSLIFDRRYYYFGCHDFESEADKKQCADKMIYRNTRYGILAVLLVFAILECCIAISSAAFGCKTVCRNTYAETIVVVYQNMVPSSADNQTDVSKDPKTSSTELF</sequence>
<name>H9GPQ1_ANOCA</name>
<dbReference type="GO" id="GO:0016020">
    <property type="term" value="C:membrane"/>
    <property type="evidence" value="ECO:0007669"/>
    <property type="project" value="UniProtKB-SubCell"/>
</dbReference>
<dbReference type="Ensembl" id="ENSACAT00000017874.4">
    <property type="protein sequence ID" value="ENSACAP00000017528.3"/>
    <property type="gene ID" value="ENSACAG00000017806.4"/>
</dbReference>
<dbReference type="Proteomes" id="UP000001646">
    <property type="component" value="Unplaced"/>
</dbReference>
<feature type="transmembrane region" description="Helical" evidence="7">
    <location>
        <begin position="36"/>
        <end position="55"/>
    </location>
</feature>
<comment type="subcellular location">
    <subcellularLocation>
        <location evidence="1">Membrane</location>
        <topology evidence="1">Multi-pass membrane protein</topology>
    </subcellularLocation>
</comment>
<protein>
    <recommendedName>
        <fullName evidence="10">Membrane-spanning 4-domains subfamily A member 4A-like</fullName>
    </recommendedName>
</protein>
<proteinExistence type="inferred from homology"/>
<reference evidence="8" key="3">
    <citation type="submission" date="2025-09" db="UniProtKB">
        <authorList>
            <consortium name="Ensembl"/>
        </authorList>
    </citation>
    <scope>IDENTIFICATION</scope>
</reference>
<dbReference type="Bgee" id="ENSACAG00000017806">
    <property type="expression patterns" value="Expressed in adrenal gland and 10 other cell types or tissues"/>
</dbReference>
<keyword evidence="5 7" id="KW-0472">Membrane</keyword>
<comment type="similarity">
    <text evidence="2">Belongs to the MS4A family.</text>
</comment>
<evidence type="ECO:0000256" key="2">
    <source>
        <dbReference type="ARBA" id="ARBA00009565"/>
    </source>
</evidence>
<accession>H9GPQ1</accession>
<feature type="region of interest" description="Disordered" evidence="6">
    <location>
        <begin position="1"/>
        <end position="22"/>
    </location>
</feature>
<dbReference type="PANTHER" id="PTHR23320">
    <property type="entry name" value="MEMBRANE-SPANNING 4-DOMAINS SUBFAMILY A MS4A -RELATED"/>
    <property type="match status" value="1"/>
</dbReference>
<dbReference type="InParanoid" id="H9GPQ1"/>
<evidence type="ECO:0000256" key="3">
    <source>
        <dbReference type="ARBA" id="ARBA00022692"/>
    </source>
</evidence>
<keyword evidence="4 7" id="KW-1133">Transmembrane helix</keyword>
<evidence type="ECO:0000313" key="8">
    <source>
        <dbReference type="Ensembl" id="ENSACAP00000017528.3"/>
    </source>
</evidence>
<evidence type="ECO:0000313" key="9">
    <source>
        <dbReference type="Proteomes" id="UP000001646"/>
    </source>
</evidence>
<dbReference type="PANTHER" id="PTHR23320:SF128">
    <property type="entry name" value="MEMBRANE-SPANNING 4-DOMAINS SUBFAMILY A MEMBER 4A"/>
    <property type="match status" value="1"/>
</dbReference>
<feature type="transmembrane region" description="Helical" evidence="7">
    <location>
        <begin position="102"/>
        <end position="125"/>
    </location>
</feature>
<evidence type="ECO:0000256" key="7">
    <source>
        <dbReference type="SAM" id="Phobius"/>
    </source>
</evidence>